<dbReference type="GO" id="GO:0003964">
    <property type="term" value="F:RNA-directed DNA polymerase activity"/>
    <property type="evidence" value="ECO:0007669"/>
    <property type="project" value="UniProtKB-KW"/>
</dbReference>
<keyword evidence="1" id="KW-0548">Nucleotidyltransferase</keyword>
<dbReference type="OrthoDB" id="1734132at2759"/>
<protein>
    <submittedName>
        <fullName evidence="1">Reverse transcriptase</fullName>
    </submittedName>
</protein>
<organism evidence="1 2">
    <name type="scientific">Gossypium australe</name>
    <dbReference type="NCBI Taxonomy" id="47621"/>
    <lineage>
        <taxon>Eukaryota</taxon>
        <taxon>Viridiplantae</taxon>
        <taxon>Streptophyta</taxon>
        <taxon>Embryophyta</taxon>
        <taxon>Tracheophyta</taxon>
        <taxon>Spermatophyta</taxon>
        <taxon>Magnoliopsida</taxon>
        <taxon>eudicotyledons</taxon>
        <taxon>Gunneridae</taxon>
        <taxon>Pentapetalae</taxon>
        <taxon>rosids</taxon>
        <taxon>malvids</taxon>
        <taxon>Malvales</taxon>
        <taxon>Malvaceae</taxon>
        <taxon>Malvoideae</taxon>
        <taxon>Gossypium</taxon>
    </lineage>
</organism>
<sequence>MKERLKEQSILFGRASKEGILVAKAVVNEHEKISGQLVNFDKSSIYFSNNISEETNLQLEGELGVRVANNPKKYLGLPKMVCHCKKNTSVEIKEIFLTKMKSWSARNLSIGGKDVFIKAILQASPTYAIECFNLHVSVCRELENFMCKFWWRNLRSCKGIHWCSWISLCIPKVHGGTIFRDLSHFNKALLARQG</sequence>
<dbReference type="PANTHER" id="PTHR33116">
    <property type="entry name" value="REVERSE TRANSCRIPTASE ZINC-BINDING DOMAIN-CONTAINING PROTEIN-RELATED-RELATED"/>
    <property type="match status" value="1"/>
</dbReference>
<evidence type="ECO:0000313" key="2">
    <source>
        <dbReference type="Proteomes" id="UP000325315"/>
    </source>
</evidence>
<accession>A0A5B6WZN5</accession>
<keyword evidence="1" id="KW-0808">Transferase</keyword>
<proteinExistence type="predicted"/>
<keyword evidence="1" id="KW-0695">RNA-directed DNA polymerase</keyword>
<dbReference type="EMBL" id="SMMG02000001">
    <property type="protein sequence ID" value="KAA3487399.1"/>
    <property type="molecule type" value="Genomic_DNA"/>
</dbReference>
<dbReference type="AlphaFoldDB" id="A0A5B6WZN5"/>
<evidence type="ECO:0000313" key="1">
    <source>
        <dbReference type="EMBL" id="KAA3487399.1"/>
    </source>
</evidence>
<name>A0A5B6WZN5_9ROSI</name>
<reference evidence="2" key="1">
    <citation type="journal article" date="2019" name="Plant Biotechnol. J.">
        <title>Genome sequencing of the Australian wild diploid species Gossypium australe highlights disease resistance and delayed gland morphogenesis.</title>
        <authorList>
            <person name="Cai Y."/>
            <person name="Cai X."/>
            <person name="Wang Q."/>
            <person name="Wang P."/>
            <person name="Zhang Y."/>
            <person name="Cai C."/>
            <person name="Xu Y."/>
            <person name="Wang K."/>
            <person name="Zhou Z."/>
            <person name="Wang C."/>
            <person name="Geng S."/>
            <person name="Li B."/>
            <person name="Dong Q."/>
            <person name="Hou Y."/>
            <person name="Wang H."/>
            <person name="Ai P."/>
            <person name="Liu Z."/>
            <person name="Yi F."/>
            <person name="Sun M."/>
            <person name="An G."/>
            <person name="Cheng J."/>
            <person name="Zhang Y."/>
            <person name="Shi Q."/>
            <person name="Xie Y."/>
            <person name="Shi X."/>
            <person name="Chang Y."/>
            <person name="Huang F."/>
            <person name="Chen Y."/>
            <person name="Hong S."/>
            <person name="Mi L."/>
            <person name="Sun Q."/>
            <person name="Zhang L."/>
            <person name="Zhou B."/>
            <person name="Peng R."/>
            <person name="Zhang X."/>
            <person name="Liu F."/>
        </authorList>
    </citation>
    <scope>NUCLEOTIDE SEQUENCE [LARGE SCALE GENOMIC DNA]</scope>
    <source>
        <strain evidence="2">cv. PA1801</strain>
    </source>
</reference>
<comment type="caution">
    <text evidence="1">The sequence shown here is derived from an EMBL/GenBank/DDBJ whole genome shotgun (WGS) entry which is preliminary data.</text>
</comment>
<keyword evidence="2" id="KW-1185">Reference proteome</keyword>
<dbReference type="PANTHER" id="PTHR33116:SF86">
    <property type="entry name" value="REVERSE TRANSCRIPTASE DOMAIN-CONTAINING PROTEIN"/>
    <property type="match status" value="1"/>
</dbReference>
<dbReference type="Proteomes" id="UP000325315">
    <property type="component" value="Unassembled WGS sequence"/>
</dbReference>
<gene>
    <name evidence="1" type="ORF">EPI10_031227</name>
</gene>